<dbReference type="AlphaFoldDB" id="A0AAN4Z0K5"/>
<dbReference type="EMBL" id="BTRK01000001">
    <property type="protein sequence ID" value="GMR31119.1"/>
    <property type="molecule type" value="Genomic_DNA"/>
</dbReference>
<gene>
    <name evidence="2" type="ORF">PMAYCL1PPCAC_01314</name>
</gene>
<name>A0AAN4Z0K5_9BILA</name>
<keyword evidence="3" id="KW-1185">Reference proteome</keyword>
<sequence>VTGEPPSQEFIDDFAARFQGEVYSIKDEYLKKLEPRTGYKKKSDEVNDEENKPDDVNDEEWHDEET</sequence>
<protein>
    <submittedName>
        <fullName evidence="2">Uncharacterized protein</fullName>
    </submittedName>
</protein>
<feature type="region of interest" description="Disordered" evidence="1">
    <location>
        <begin position="34"/>
        <end position="66"/>
    </location>
</feature>
<evidence type="ECO:0000313" key="2">
    <source>
        <dbReference type="EMBL" id="GMR31119.1"/>
    </source>
</evidence>
<feature type="non-terminal residue" evidence="2">
    <location>
        <position position="1"/>
    </location>
</feature>
<feature type="non-terminal residue" evidence="2">
    <location>
        <position position="66"/>
    </location>
</feature>
<organism evidence="2 3">
    <name type="scientific">Pristionchus mayeri</name>
    <dbReference type="NCBI Taxonomy" id="1317129"/>
    <lineage>
        <taxon>Eukaryota</taxon>
        <taxon>Metazoa</taxon>
        <taxon>Ecdysozoa</taxon>
        <taxon>Nematoda</taxon>
        <taxon>Chromadorea</taxon>
        <taxon>Rhabditida</taxon>
        <taxon>Rhabditina</taxon>
        <taxon>Diplogasteromorpha</taxon>
        <taxon>Diplogasteroidea</taxon>
        <taxon>Neodiplogasteridae</taxon>
        <taxon>Pristionchus</taxon>
    </lineage>
</organism>
<accession>A0AAN4Z0K5</accession>
<comment type="caution">
    <text evidence="2">The sequence shown here is derived from an EMBL/GenBank/DDBJ whole genome shotgun (WGS) entry which is preliminary data.</text>
</comment>
<evidence type="ECO:0000313" key="3">
    <source>
        <dbReference type="Proteomes" id="UP001328107"/>
    </source>
</evidence>
<dbReference type="Proteomes" id="UP001328107">
    <property type="component" value="Unassembled WGS sequence"/>
</dbReference>
<feature type="compositionally biased region" description="Basic and acidic residues" evidence="1">
    <location>
        <begin position="34"/>
        <end position="55"/>
    </location>
</feature>
<reference evidence="3" key="1">
    <citation type="submission" date="2022-10" db="EMBL/GenBank/DDBJ databases">
        <title>Genome assembly of Pristionchus species.</title>
        <authorList>
            <person name="Yoshida K."/>
            <person name="Sommer R.J."/>
        </authorList>
    </citation>
    <scope>NUCLEOTIDE SEQUENCE [LARGE SCALE GENOMIC DNA]</scope>
    <source>
        <strain evidence="3">RS5460</strain>
    </source>
</reference>
<feature type="compositionally biased region" description="Acidic residues" evidence="1">
    <location>
        <begin position="56"/>
        <end position="66"/>
    </location>
</feature>
<proteinExistence type="predicted"/>
<evidence type="ECO:0000256" key="1">
    <source>
        <dbReference type="SAM" id="MobiDB-lite"/>
    </source>
</evidence>